<gene>
    <name evidence="2" type="ORF">EJ02DRAFT_457012</name>
</gene>
<dbReference type="PANTHER" id="PTHR42858:SF1">
    <property type="entry name" value="LD15494P"/>
    <property type="match status" value="1"/>
</dbReference>
<proteinExistence type="predicted"/>
<feature type="domain" description="Aminotransferase class I/classII large" evidence="1">
    <location>
        <begin position="40"/>
        <end position="309"/>
    </location>
</feature>
<dbReference type="FunFam" id="3.40.640.10:FF:000080">
    <property type="entry name" value="Aminotransferase, putative"/>
    <property type="match status" value="1"/>
</dbReference>
<dbReference type="Proteomes" id="UP000800038">
    <property type="component" value="Unassembled WGS sequence"/>
</dbReference>
<dbReference type="AlphaFoldDB" id="A0A6A5SFJ2"/>
<dbReference type="InterPro" id="IPR015422">
    <property type="entry name" value="PyrdxlP-dep_Trfase_small"/>
</dbReference>
<keyword evidence="2" id="KW-0808">Transferase</keyword>
<evidence type="ECO:0000313" key="2">
    <source>
        <dbReference type="EMBL" id="KAF1939415.1"/>
    </source>
</evidence>
<name>A0A6A5SFJ2_9PLEO</name>
<sequence length="460" mass="50271">MTGNINLQLGWPSTSLFPAAQLLEGASSVLSSQKKTALSLIYGPDAGYEPLRRSIAKWLTSIYGRGSELSLDRVCVTGGASQNLDNVLARFTEPGGYTRNIWMVEPCYFLACPIFTDNGFQGMMKGVPEDDEGLDIAFLRKGLEQSNKNAGSDAPTRKTGDKYQQLYRHIIYCVPTFSNPSAKTMSLTRRQELVRLAREFDALVVTDDVYDVLRWPAEKIANYEKLGDVPPRIVDVDRTLDGGPKDEWGNAMSNGSFSKIIAPGVRVGWAEATPAFTLALSQVGATRSGGCPAHIAASFVHEMLESGSLEKHLQMQVLPTFRTRYYAMLQAIDDYLVPLGMHISTGKPYNESSGLTNGASNGHKEPVAQAGGYFIWLLLPTELAGKGATLAAKGLERYDLKFAYGDMMQVQGEPASTERAAKGYGNGIRLSWAWHTKDEIVEGIKRLAALVGEARNEVQP</sequence>
<dbReference type="SUPFAM" id="SSF53383">
    <property type="entry name" value="PLP-dependent transferases"/>
    <property type="match status" value="1"/>
</dbReference>
<dbReference type="GO" id="GO:0030170">
    <property type="term" value="F:pyridoxal phosphate binding"/>
    <property type="evidence" value="ECO:0007669"/>
    <property type="project" value="InterPro"/>
</dbReference>
<evidence type="ECO:0000259" key="1">
    <source>
        <dbReference type="Pfam" id="PF00155"/>
    </source>
</evidence>
<protein>
    <submittedName>
        <fullName evidence="2">Putative aminotransferase</fullName>
    </submittedName>
</protein>
<dbReference type="InterPro" id="IPR004839">
    <property type="entry name" value="Aminotransferase_I/II_large"/>
</dbReference>
<dbReference type="OrthoDB" id="7042322at2759"/>
<dbReference type="InterPro" id="IPR015424">
    <property type="entry name" value="PyrdxlP-dep_Trfase"/>
</dbReference>
<dbReference type="Pfam" id="PF00155">
    <property type="entry name" value="Aminotran_1_2"/>
    <property type="match status" value="1"/>
</dbReference>
<keyword evidence="3" id="KW-1185">Reference proteome</keyword>
<dbReference type="PANTHER" id="PTHR42858">
    <property type="entry name" value="AMINOTRANSFERASE"/>
    <property type="match status" value="1"/>
</dbReference>
<keyword evidence="2" id="KW-0032">Aminotransferase</keyword>
<dbReference type="Gene3D" id="3.90.1150.10">
    <property type="entry name" value="Aspartate Aminotransferase, domain 1"/>
    <property type="match status" value="1"/>
</dbReference>
<accession>A0A6A5SFJ2</accession>
<dbReference type="InterPro" id="IPR015421">
    <property type="entry name" value="PyrdxlP-dep_Trfase_major"/>
</dbReference>
<dbReference type="EMBL" id="ML976082">
    <property type="protein sequence ID" value="KAF1939415.1"/>
    <property type="molecule type" value="Genomic_DNA"/>
</dbReference>
<dbReference type="CDD" id="cd00609">
    <property type="entry name" value="AAT_like"/>
    <property type="match status" value="1"/>
</dbReference>
<dbReference type="GO" id="GO:0047536">
    <property type="term" value="F:2-aminoadipate transaminase activity"/>
    <property type="evidence" value="ECO:0007669"/>
    <property type="project" value="TreeGrafter"/>
</dbReference>
<reference evidence="2" key="1">
    <citation type="journal article" date="2020" name="Stud. Mycol.">
        <title>101 Dothideomycetes genomes: a test case for predicting lifestyles and emergence of pathogens.</title>
        <authorList>
            <person name="Haridas S."/>
            <person name="Albert R."/>
            <person name="Binder M."/>
            <person name="Bloem J."/>
            <person name="Labutti K."/>
            <person name="Salamov A."/>
            <person name="Andreopoulos B."/>
            <person name="Baker S."/>
            <person name="Barry K."/>
            <person name="Bills G."/>
            <person name="Bluhm B."/>
            <person name="Cannon C."/>
            <person name="Castanera R."/>
            <person name="Culley D."/>
            <person name="Daum C."/>
            <person name="Ezra D."/>
            <person name="Gonzalez J."/>
            <person name="Henrissat B."/>
            <person name="Kuo A."/>
            <person name="Liang C."/>
            <person name="Lipzen A."/>
            <person name="Lutzoni F."/>
            <person name="Magnuson J."/>
            <person name="Mondo S."/>
            <person name="Nolan M."/>
            <person name="Ohm R."/>
            <person name="Pangilinan J."/>
            <person name="Park H.-J."/>
            <person name="Ramirez L."/>
            <person name="Alfaro M."/>
            <person name="Sun H."/>
            <person name="Tritt A."/>
            <person name="Yoshinaga Y."/>
            <person name="Zwiers L.-H."/>
            <person name="Turgeon B."/>
            <person name="Goodwin S."/>
            <person name="Spatafora J."/>
            <person name="Crous P."/>
            <person name="Grigoriev I."/>
        </authorList>
    </citation>
    <scope>NUCLEOTIDE SEQUENCE</scope>
    <source>
        <strain evidence="2">CBS 161.51</strain>
    </source>
</reference>
<organism evidence="2 3">
    <name type="scientific">Clathrospora elynae</name>
    <dbReference type="NCBI Taxonomy" id="706981"/>
    <lineage>
        <taxon>Eukaryota</taxon>
        <taxon>Fungi</taxon>
        <taxon>Dikarya</taxon>
        <taxon>Ascomycota</taxon>
        <taxon>Pezizomycotina</taxon>
        <taxon>Dothideomycetes</taxon>
        <taxon>Pleosporomycetidae</taxon>
        <taxon>Pleosporales</taxon>
        <taxon>Diademaceae</taxon>
        <taxon>Clathrospora</taxon>
    </lineage>
</organism>
<dbReference type="Gene3D" id="3.40.640.10">
    <property type="entry name" value="Type I PLP-dependent aspartate aminotransferase-like (Major domain)"/>
    <property type="match status" value="1"/>
</dbReference>
<evidence type="ECO:0000313" key="3">
    <source>
        <dbReference type="Proteomes" id="UP000800038"/>
    </source>
</evidence>